<dbReference type="eggNOG" id="COG2199">
    <property type="taxonomic scope" value="Bacteria"/>
</dbReference>
<feature type="transmembrane region" description="Helical" evidence="1">
    <location>
        <begin position="90"/>
        <end position="108"/>
    </location>
</feature>
<dbReference type="GO" id="GO:0052621">
    <property type="term" value="F:diguanylate cyclase activity"/>
    <property type="evidence" value="ECO:0007669"/>
    <property type="project" value="TreeGrafter"/>
</dbReference>
<dbReference type="InterPro" id="IPR000160">
    <property type="entry name" value="GGDEF_dom"/>
</dbReference>
<keyword evidence="1" id="KW-1133">Transmembrane helix</keyword>
<dbReference type="InterPro" id="IPR043128">
    <property type="entry name" value="Rev_trsase/Diguanyl_cyclase"/>
</dbReference>
<reference evidence="3 4" key="1">
    <citation type="journal article" date="2005" name="Proc. Natl. Acad. Sci. U.S.A.">
        <title>The complete genome sequence of Mycobacterium avium subspecies paratuberculosis.</title>
        <authorList>
            <person name="Li L."/>
            <person name="Bannantine J.P."/>
            <person name="Zhang Q."/>
            <person name="Amonsin A."/>
            <person name="May B.J."/>
            <person name="Alt D."/>
            <person name="Banerji N."/>
            <person name="Kanjilal S."/>
            <person name="Kapur V."/>
        </authorList>
    </citation>
    <scope>NUCLEOTIDE SEQUENCE [LARGE SCALE GENOMIC DNA]</scope>
    <source>
        <strain evidence="4">ATCC BAA-968 / K-10</strain>
    </source>
</reference>
<dbReference type="AlphaFoldDB" id="Q73ZC0"/>
<feature type="transmembrane region" description="Helical" evidence="1">
    <location>
        <begin position="120"/>
        <end position="148"/>
    </location>
</feature>
<evidence type="ECO:0000313" key="3">
    <source>
        <dbReference type="EMBL" id="AAS04000.1"/>
    </source>
</evidence>
<dbReference type="SUPFAM" id="SSF55073">
    <property type="entry name" value="Nucleotide cyclase"/>
    <property type="match status" value="1"/>
</dbReference>
<proteinExistence type="predicted"/>
<keyword evidence="4" id="KW-1185">Reference proteome</keyword>
<evidence type="ECO:0000313" key="4">
    <source>
        <dbReference type="Proteomes" id="UP000000580"/>
    </source>
</evidence>
<dbReference type="NCBIfam" id="TIGR00254">
    <property type="entry name" value="GGDEF"/>
    <property type="match status" value="1"/>
</dbReference>
<dbReference type="CDD" id="cd01949">
    <property type="entry name" value="GGDEF"/>
    <property type="match status" value="1"/>
</dbReference>
<dbReference type="InterPro" id="IPR050469">
    <property type="entry name" value="Diguanylate_Cyclase"/>
</dbReference>
<dbReference type="PROSITE" id="PS50887">
    <property type="entry name" value="GGDEF"/>
    <property type="match status" value="1"/>
</dbReference>
<dbReference type="PANTHER" id="PTHR45138">
    <property type="entry name" value="REGULATORY COMPONENTS OF SENSORY TRANSDUCTION SYSTEM"/>
    <property type="match status" value="1"/>
</dbReference>
<name>Q73ZC0_MYCPA</name>
<feature type="transmembrane region" description="Helical" evidence="1">
    <location>
        <begin position="160"/>
        <end position="178"/>
    </location>
</feature>
<keyword evidence="1" id="KW-0812">Transmembrane</keyword>
<dbReference type="PANTHER" id="PTHR45138:SF9">
    <property type="entry name" value="DIGUANYLATE CYCLASE DGCM-RELATED"/>
    <property type="match status" value="1"/>
</dbReference>
<gene>
    <name evidence="3" type="ordered locus">MAP_1683c</name>
</gene>
<dbReference type="KEGG" id="mpa:MAP_1683c"/>
<sequence>MSKWQCRTSPYRGVTRRFDGMGRSLPHPSGDKDARPYRLRLRADAGSVFYRTQQARMLRIFLGATIFLYAYGVVFTLFPIRPGLTLSNPAGGIVAVGLGLGALAWLAARPDKPAPATVTAIVATPIVMAFHRVIIAEFVCLIAPMFLAMYLRAFYSPRRGAALVAVLAGLSVAALAVAPTPKLSIDYAIFVIAIIGAAESFGLLTRALVTAACTDPLTGLLNRAGWEIATADLLSRTRSATATVTVVALDIDNFKTLNDTEGHVAGDQYLVRCAAFWRQVAPAGAVLARFGGDEFAVCIADHHPTSAKADQFVASVRRHTPDISVGTASGAGASADIASLYAAADAELYSAKRRRRDPGLRPARG</sequence>
<dbReference type="HOGENOM" id="CLU_000445_11_1_11"/>
<feature type="transmembrane region" description="Helical" evidence="1">
    <location>
        <begin position="185"/>
        <end position="204"/>
    </location>
</feature>
<dbReference type="InterPro" id="IPR029787">
    <property type="entry name" value="Nucleotide_cyclase"/>
</dbReference>
<evidence type="ECO:0000259" key="2">
    <source>
        <dbReference type="PROSITE" id="PS50887"/>
    </source>
</evidence>
<dbReference type="STRING" id="262316.MAP_1683c"/>
<feature type="transmembrane region" description="Helical" evidence="1">
    <location>
        <begin position="60"/>
        <end position="78"/>
    </location>
</feature>
<protein>
    <recommendedName>
        <fullName evidence="2">GGDEF domain-containing protein</fullName>
    </recommendedName>
</protein>
<dbReference type="SMART" id="SM00267">
    <property type="entry name" value="GGDEF"/>
    <property type="match status" value="1"/>
</dbReference>
<dbReference type="Pfam" id="PF00990">
    <property type="entry name" value="GGDEF"/>
    <property type="match status" value="1"/>
</dbReference>
<keyword evidence="1" id="KW-0472">Membrane</keyword>
<evidence type="ECO:0000256" key="1">
    <source>
        <dbReference type="SAM" id="Phobius"/>
    </source>
</evidence>
<dbReference type="Proteomes" id="UP000000580">
    <property type="component" value="Chromosome"/>
</dbReference>
<feature type="domain" description="GGDEF" evidence="2">
    <location>
        <begin position="242"/>
        <end position="365"/>
    </location>
</feature>
<organism evidence="3 4">
    <name type="scientific">Mycolicibacterium paratuberculosis (strain ATCC BAA-968 / K-10)</name>
    <name type="common">Mycobacterium paratuberculosis</name>
    <dbReference type="NCBI Taxonomy" id="262316"/>
    <lineage>
        <taxon>Bacteria</taxon>
        <taxon>Bacillati</taxon>
        <taxon>Actinomycetota</taxon>
        <taxon>Actinomycetes</taxon>
        <taxon>Mycobacteriales</taxon>
        <taxon>Mycobacteriaceae</taxon>
        <taxon>Mycobacterium</taxon>
        <taxon>Mycobacterium avium complex (MAC)</taxon>
    </lineage>
</organism>
<dbReference type="Gene3D" id="3.30.70.270">
    <property type="match status" value="1"/>
</dbReference>
<dbReference type="EMBL" id="AE016958">
    <property type="protein sequence ID" value="AAS04000.1"/>
    <property type="molecule type" value="Genomic_DNA"/>
</dbReference>
<accession>Q73ZC0</accession>